<gene>
    <name evidence="1" type="ORF">T01_2636</name>
</gene>
<sequence>MKKRFKEIYTRFHLETGAERKDLEEDERANFGGEEKLPSTDQVEICVKNIWKSLKSYLCNISVSRFINIAE</sequence>
<evidence type="ECO:0000313" key="2">
    <source>
        <dbReference type="Proteomes" id="UP000054776"/>
    </source>
</evidence>
<name>A0A0V1BPE0_TRISP</name>
<dbReference type="AlphaFoldDB" id="A0A0V1BPE0"/>
<proteinExistence type="predicted"/>
<accession>A0A0V1BPE0</accession>
<reference evidence="1 2" key="1">
    <citation type="submission" date="2015-01" db="EMBL/GenBank/DDBJ databases">
        <title>Evolution of Trichinella species and genotypes.</title>
        <authorList>
            <person name="Korhonen P.K."/>
            <person name="Edoardo P."/>
            <person name="Giuseppe L.R."/>
            <person name="Gasser R.B."/>
        </authorList>
    </citation>
    <scope>NUCLEOTIDE SEQUENCE [LARGE SCALE GENOMIC DNA]</scope>
    <source>
        <strain evidence="1">ISS3</strain>
    </source>
</reference>
<dbReference type="InParanoid" id="A0A0V1BPE0"/>
<comment type="caution">
    <text evidence="1">The sequence shown here is derived from an EMBL/GenBank/DDBJ whole genome shotgun (WGS) entry which is preliminary data.</text>
</comment>
<evidence type="ECO:0000313" key="1">
    <source>
        <dbReference type="EMBL" id="KRY38638.1"/>
    </source>
</evidence>
<dbReference type="Proteomes" id="UP000054776">
    <property type="component" value="Unassembled WGS sequence"/>
</dbReference>
<protein>
    <submittedName>
        <fullName evidence="1">Uncharacterized protein</fullName>
    </submittedName>
</protein>
<keyword evidence="2" id="KW-1185">Reference proteome</keyword>
<dbReference type="EMBL" id="JYDH01000024">
    <property type="protein sequence ID" value="KRY38638.1"/>
    <property type="molecule type" value="Genomic_DNA"/>
</dbReference>
<organism evidence="1 2">
    <name type="scientific">Trichinella spiralis</name>
    <name type="common">Trichina worm</name>
    <dbReference type="NCBI Taxonomy" id="6334"/>
    <lineage>
        <taxon>Eukaryota</taxon>
        <taxon>Metazoa</taxon>
        <taxon>Ecdysozoa</taxon>
        <taxon>Nematoda</taxon>
        <taxon>Enoplea</taxon>
        <taxon>Dorylaimia</taxon>
        <taxon>Trichinellida</taxon>
        <taxon>Trichinellidae</taxon>
        <taxon>Trichinella</taxon>
    </lineage>
</organism>